<evidence type="ECO:0000313" key="3">
    <source>
        <dbReference type="Proteomes" id="UP000006043"/>
    </source>
</evidence>
<dbReference type="EMBL" id="ALQB01000059">
    <property type="protein sequence ID" value="EJZ13292.1"/>
    <property type="molecule type" value="Genomic_DNA"/>
</dbReference>
<dbReference type="Proteomes" id="UP000006043">
    <property type="component" value="Unassembled WGS sequence"/>
</dbReference>
<evidence type="ECO:0008006" key="4">
    <source>
        <dbReference type="Google" id="ProtNLM"/>
    </source>
</evidence>
<accession>K0V1P9</accession>
<dbReference type="HOGENOM" id="CLU_060095_0_0_11"/>
<evidence type="ECO:0000256" key="1">
    <source>
        <dbReference type="SAM" id="MobiDB-lite"/>
    </source>
</evidence>
<dbReference type="PATRIC" id="fig|1214102.3.peg.3070"/>
<proteinExistence type="predicted"/>
<dbReference type="AlphaFoldDB" id="K0V1P9"/>
<organism evidence="2 3">
    <name type="scientific">Mycolicibacterium fortuitum subsp. fortuitum DSM 46621 = ATCC 6841 = JCM 6387</name>
    <dbReference type="NCBI Taxonomy" id="1214102"/>
    <lineage>
        <taxon>Bacteria</taxon>
        <taxon>Bacillati</taxon>
        <taxon>Actinomycetota</taxon>
        <taxon>Actinomycetes</taxon>
        <taxon>Mycobacteriales</taxon>
        <taxon>Mycobacteriaceae</taxon>
        <taxon>Mycolicibacterium</taxon>
    </lineage>
</organism>
<name>K0V1P9_MYCFO</name>
<feature type="compositionally biased region" description="Polar residues" evidence="1">
    <location>
        <begin position="200"/>
        <end position="210"/>
    </location>
</feature>
<feature type="compositionally biased region" description="Acidic residues" evidence="1">
    <location>
        <begin position="190"/>
        <end position="199"/>
    </location>
</feature>
<reference evidence="2 3" key="1">
    <citation type="journal article" date="2012" name="J. Bacteriol.">
        <title>Complete Genome Sequence of Mycobacterium fortuitum subsp. fortuitum Type Strain DSM46621.</title>
        <authorList>
            <person name="Ho Y.S."/>
            <person name="Adroub S.A."/>
            <person name="Aleisa F."/>
            <person name="Mahmood H."/>
            <person name="Othoum G."/>
            <person name="Rashid F."/>
            <person name="Zaher M."/>
            <person name="Ali S."/>
            <person name="Bitter W."/>
            <person name="Pain A."/>
            <person name="Abdallah A.M."/>
        </authorList>
    </citation>
    <scope>NUCLEOTIDE SEQUENCE [LARGE SCALE GENOMIC DNA]</scope>
    <source>
        <strain evidence="3">DSM46621</strain>
    </source>
</reference>
<gene>
    <name evidence="2" type="ORF">MFORT_15472</name>
</gene>
<protein>
    <recommendedName>
        <fullName evidence="4">PE-PGRS family protein</fullName>
    </recommendedName>
</protein>
<feature type="compositionally biased region" description="Basic and acidic residues" evidence="1">
    <location>
        <begin position="269"/>
        <end position="279"/>
    </location>
</feature>
<comment type="caution">
    <text evidence="2">The sequence shown here is derived from an EMBL/GenBank/DDBJ whole genome shotgun (WGS) entry which is preliminary data.</text>
</comment>
<evidence type="ECO:0000313" key="2">
    <source>
        <dbReference type="EMBL" id="EJZ13292.1"/>
    </source>
</evidence>
<sequence>MSLTGFSSPLFGLQGFLTVPPKLMQDIVDITLAVTAPIQLLSVVNPALNLAWSSLVSAGMTAQKIVDAVEAGDALGALGAALNAPADAVDHFLNSTGGLIEVRRTGSAGQFISGGLLLSLLVKVPGMITSKVKPPIPALAAASVANADVASGTMVSLNTAAPAELPAASSETVEAHEPAAVDPASKADTVDDSTTEDDATTVTVSSNGATDLSAGNKAVPGKTGTTSTRSAQQLRASVETAASQVTKGLNDIRDGIEKSVSGLKAGVKKASDGKTRAESNESDGDNS</sequence>
<feature type="compositionally biased region" description="Polar residues" evidence="1">
    <location>
        <begin position="223"/>
        <end position="247"/>
    </location>
</feature>
<feature type="region of interest" description="Disordered" evidence="1">
    <location>
        <begin position="166"/>
        <end position="287"/>
    </location>
</feature>